<dbReference type="GO" id="GO:0140359">
    <property type="term" value="F:ABC-type transporter activity"/>
    <property type="evidence" value="ECO:0007669"/>
    <property type="project" value="InterPro"/>
</dbReference>
<dbReference type="GO" id="GO:0005524">
    <property type="term" value="F:ATP binding"/>
    <property type="evidence" value="ECO:0007669"/>
    <property type="project" value="UniProtKB-KW"/>
</dbReference>
<feature type="transmembrane region" description="Helical" evidence="10">
    <location>
        <begin position="166"/>
        <end position="183"/>
    </location>
</feature>
<dbReference type="AlphaFoldDB" id="A0A918GMW3"/>
<feature type="transmembrane region" description="Helical" evidence="10">
    <location>
        <begin position="27"/>
        <end position="48"/>
    </location>
</feature>
<dbReference type="SMART" id="SM00382">
    <property type="entry name" value="AAA"/>
    <property type="match status" value="1"/>
</dbReference>
<keyword evidence="9 10" id="KW-0472">Membrane</keyword>
<comment type="subcellular location">
    <subcellularLocation>
        <location evidence="1">Cell membrane</location>
        <topology evidence="1">Multi-pass membrane protein</topology>
    </subcellularLocation>
</comment>
<keyword evidence="3" id="KW-1003">Cell membrane</keyword>
<dbReference type="Pfam" id="PF00005">
    <property type="entry name" value="ABC_tran"/>
    <property type="match status" value="1"/>
</dbReference>
<dbReference type="SUPFAM" id="SSF52540">
    <property type="entry name" value="P-loop containing nucleoside triphosphate hydrolases"/>
    <property type="match status" value="1"/>
</dbReference>
<dbReference type="CDD" id="cd07346">
    <property type="entry name" value="ABC_6TM_exporters"/>
    <property type="match status" value="1"/>
</dbReference>
<evidence type="ECO:0000256" key="8">
    <source>
        <dbReference type="ARBA" id="ARBA00022989"/>
    </source>
</evidence>
<dbReference type="Proteomes" id="UP000660680">
    <property type="component" value="Unassembled WGS sequence"/>
</dbReference>
<feature type="transmembrane region" description="Helical" evidence="10">
    <location>
        <begin position="60"/>
        <end position="86"/>
    </location>
</feature>
<sequence length="582" mass="59895">MSALPVASPRATRSWLWARLRERPGEVGAALLVGLAGAGALVVPPYALGVLIDRVSGGGAIAPIAVVILVAAVVGGLASGLTAYLVGRLGGRVLAHAREATVARVLTLPATTIERTGKGDLLSRVSADVATVGKAASDVIPTVLSAFLLGVMSLAGMAALDWRLGLAGLVAVPLYVAALRWYLPKAAPGYAEQRAAVGERSRLMVESMQGVRTVHAYRREVEHLRRIDAASAHSRDISVHVFSYFTRFVTRVNIAEFGGIAAILVAGFLLARAGAVTVGEVSAAALLFLRLVGPVSMLLYTFDEVQSAVASLARLVGVIGLPGQPETASATARPVDAGLELADVRFSYDGGTPVLHGVSLRVEPGERVALVGSTGAGKSTVAAIAAGVLRGRELTGKVLLGGVPMADIPTEALRGQVAIVSQETHVFAGPLAADLRMARPDATDDDIAAALGAVGALEWVRALPDGFATVVGEGGHDLTSAQAQQLALARLVLLDPPVAILDEATAEAGSLGARALEESARAATEGRTTLVVAHRLTQAAGADRVVVLEHGRVVAEGTHADLVAEGGHYARLWQAWEADTAT</sequence>
<dbReference type="Gene3D" id="1.20.1560.10">
    <property type="entry name" value="ABC transporter type 1, transmembrane domain"/>
    <property type="match status" value="1"/>
</dbReference>
<dbReference type="InterPro" id="IPR027417">
    <property type="entry name" value="P-loop_NTPase"/>
</dbReference>
<keyword evidence="8 10" id="KW-1133">Transmembrane helix</keyword>
<reference evidence="13" key="2">
    <citation type="submission" date="2020-09" db="EMBL/GenBank/DDBJ databases">
        <authorList>
            <person name="Sun Q."/>
            <person name="Ohkuma M."/>
        </authorList>
    </citation>
    <scope>NUCLEOTIDE SEQUENCE</scope>
    <source>
        <strain evidence="13">JCM 3276</strain>
    </source>
</reference>
<feature type="transmembrane region" description="Helical" evidence="10">
    <location>
        <begin position="254"/>
        <end position="275"/>
    </location>
</feature>
<dbReference type="Pfam" id="PF00664">
    <property type="entry name" value="ABC_membrane"/>
    <property type="match status" value="1"/>
</dbReference>
<dbReference type="GO" id="GO:0005886">
    <property type="term" value="C:plasma membrane"/>
    <property type="evidence" value="ECO:0007669"/>
    <property type="project" value="UniProtKB-SubCell"/>
</dbReference>
<dbReference type="InterPro" id="IPR003593">
    <property type="entry name" value="AAA+_ATPase"/>
</dbReference>
<dbReference type="PROSITE" id="PS50893">
    <property type="entry name" value="ABC_TRANSPORTER_2"/>
    <property type="match status" value="1"/>
</dbReference>
<evidence type="ECO:0000256" key="1">
    <source>
        <dbReference type="ARBA" id="ARBA00004651"/>
    </source>
</evidence>
<evidence type="ECO:0000256" key="2">
    <source>
        <dbReference type="ARBA" id="ARBA00022448"/>
    </source>
</evidence>
<protein>
    <submittedName>
        <fullName evidence="13">ABC transporter permease</fullName>
    </submittedName>
</protein>
<keyword evidence="2" id="KW-0813">Transport</keyword>
<dbReference type="PANTHER" id="PTHR24221:SF654">
    <property type="entry name" value="ATP-BINDING CASSETTE SUB-FAMILY B MEMBER 6"/>
    <property type="match status" value="1"/>
</dbReference>
<feature type="transmembrane region" description="Helical" evidence="10">
    <location>
        <begin position="139"/>
        <end position="160"/>
    </location>
</feature>
<evidence type="ECO:0000256" key="6">
    <source>
        <dbReference type="ARBA" id="ARBA00022741"/>
    </source>
</evidence>
<comment type="caution">
    <text evidence="13">The sequence shown here is derived from an EMBL/GenBank/DDBJ whole genome shotgun (WGS) entry which is preliminary data.</text>
</comment>
<evidence type="ECO:0000256" key="3">
    <source>
        <dbReference type="ARBA" id="ARBA00022475"/>
    </source>
</evidence>
<proteinExistence type="predicted"/>
<name>A0A918GMW3_9PSEU</name>
<evidence type="ECO:0000259" key="11">
    <source>
        <dbReference type="PROSITE" id="PS50893"/>
    </source>
</evidence>
<dbReference type="EMBL" id="BMRB01000005">
    <property type="protein sequence ID" value="GGS49182.1"/>
    <property type="molecule type" value="Genomic_DNA"/>
</dbReference>
<evidence type="ECO:0000256" key="5">
    <source>
        <dbReference type="ARBA" id="ARBA00022692"/>
    </source>
</evidence>
<evidence type="ECO:0000256" key="4">
    <source>
        <dbReference type="ARBA" id="ARBA00022519"/>
    </source>
</evidence>
<dbReference type="RefSeq" id="WP_189213058.1">
    <property type="nucleotide sequence ID" value="NZ_BMRB01000005.1"/>
</dbReference>
<reference evidence="13" key="1">
    <citation type="journal article" date="2014" name="Int. J. Syst. Evol. Microbiol.">
        <title>Complete genome sequence of Corynebacterium casei LMG S-19264T (=DSM 44701T), isolated from a smear-ripened cheese.</title>
        <authorList>
            <consortium name="US DOE Joint Genome Institute (JGI-PGF)"/>
            <person name="Walter F."/>
            <person name="Albersmeier A."/>
            <person name="Kalinowski J."/>
            <person name="Ruckert C."/>
        </authorList>
    </citation>
    <scope>NUCLEOTIDE SEQUENCE</scope>
    <source>
        <strain evidence="13">JCM 3276</strain>
    </source>
</reference>
<feature type="domain" description="ABC transmembrane type-1" evidence="12">
    <location>
        <begin position="29"/>
        <end position="307"/>
    </location>
</feature>
<keyword evidence="5 10" id="KW-0812">Transmembrane</keyword>
<accession>A0A918GMW3</accession>
<keyword evidence="4" id="KW-0997">Cell inner membrane</keyword>
<feature type="domain" description="ABC transporter" evidence="11">
    <location>
        <begin position="339"/>
        <end position="575"/>
    </location>
</feature>
<evidence type="ECO:0000313" key="14">
    <source>
        <dbReference type="Proteomes" id="UP000660680"/>
    </source>
</evidence>
<dbReference type="PANTHER" id="PTHR24221">
    <property type="entry name" value="ATP-BINDING CASSETTE SUB-FAMILY B"/>
    <property type="match status" value="1"/>
</dbReference>
<keyword evidence="7" id="KW-0067">ATP-binding</keyword>
<keyword evidence="14" id="KW-1185">Reference proteome</keyword>
<dbReference type="InterPro" id="IPR039421">
    <property type="entry name" value="Type_1_exporter"/>
</dbReference>
<organism evidence="13 14">
    <name type="scientific">Actinokineospora fastidiosa</name>
    <dbReference type="NCBI Taxonomy" id="1816"/>
    <lineage>
        <taxon>Bacteria</taxon>
        <taxon>Bacillati</taxon>
        <taxon>Actinomycetota</taxon>
        <taxon>Actinomycetes</taxon>
        <taxon>Pseudonocardiales</taxon>
        <taxon>Pseudonocardiaceae</taxon>
        <taxon>Actinokineospora</taxon>
    </lineage>
</organism>
<dbReference type="FunFam" id="3.40.50.300:FF:001001">
    <property type="entry name" value="Multidrug ABC transporter ATP-binding protein"/>
    <property type="match status" value="1"/>
</dbReference>
<dbReference type="PROSITE" id="PS50929">
    <property type="entry name" value="ABC_TM1F"/>
    <property type="match status" value="1"/>
</dbReference>
<dbReference type="GO" id="GO:0034040">
    <property type="term" value="F:ATPase-coupled lipid transmembrane transporter activity"/>
    <property type="evidence" value="ECO:0007669"/>
    <property type="project" value="TreeGrafter"/>
</dbReference>
<dbReference type="InterPro" id="IPR003439">
    <property type="entry name" value="ABC_transporter-like_ATP-bd"/>
</dbReference>
<evidence type="ECO:0000259" key="12">
    <source>
        <dbReference type="PROSITE" id="PS50929"/>
    </source>
</evidence>
<keyword evidence="6" id="KW-0547">Nucleotide-binding</keyword>
<evidence type="ECO:0000256" key="10">
    <source>
        <dbReference type="SAM" id="Phobius"/>
    </source>
</evidence>
<dbReference type="GO" id="GO:0016887">
    <property type="term" value="F:ATP hydrolysis activity"/>
    <property type="evidence" value="ECO:0007669"/>
    <property type="project" value="InterPro"/>
</dbReference>
<dbReference type="Gene3D" id="3.40.50.300">
    <property type="entry name" value="P-loop containing nucleotide triphosphate hydrolases"/>
    <property type="match status" value="1"/>
</dbReference>
<gene>
    <name evidence="13" type="ORF">GCM10010171_50350</name>
</gene>
<evidence type="ECO:0000256" key="7">
    <source>
        <dbReference type="ARBA" id="ARBA00022840"/>
    </source>
</evidence>
<evidence type="ECO:0000313" key="13">
    <source>
        <dbReference type="EMBL" id="GGS49182.1"/>
    </source>
</evidence>
<dbReference type="InterPro" id="IPR011527">
    <property type="entry name" value="ABC1_TM_dom"/>
</dbReference>
<evidence type="ECO:0000256" key="9">
    <source>
        <dbReference type="ARBA" id="ARBA00023136"/>
    </source>
</evidence>
<dbReference type="InterPro" id="IPR036640">
    <property type="entry name" value="ABC1_TM_sf"/>
</dbReference>
<dbReference type="SUPFAM" id="SSF90123">
    <property type="entry name" value="ABC transporter transmembrane region"/>
    <property type="match status" value="1"/>
</dbReference>